<dbReference type="Proteomes" id="UP000650467">
    <property type="component" value="Unassembled WGS sequence"/>
</dbReference>
<gene>
    <name evidence="1" type="ORF">HXX76_009617</name>
</gene>
<name>A0A835VZ82_CHLIN</name>
<evidence type="ECO:0000313" key="2">
    <source>
        <dbReference type="Proteomes" id="UP000650467"/>
    </source>
</evidence>
<dbReference type="AlphaFoldDB" id="A0A835VZ82"/>
<organism evidence="1 2">
    <name type="scientific">Chlamydomonas incerta</name>
    <dbReference type="NCBI Taxonomy" id="51695"/>
    <lineage>
        <taxon>Eukaryota</taxon>
        <taxon>Viridiplantae</taxon>
        <taxon>Chlorophyta</taxon>
        <taxon>core chlorophytes</taxon>
        <taxon>Chlorophyceae</taxon>
        <taxon>CS clade</taxon>
        <taxon>Chlamydomonadales</taxon>
        <taxon>Chlamydomonadaceae</taxon>
        <taxon>Chlamydomonas</taxon>
    </lineage>
</organism>
<sequence length="83" mass="8348">MSSRRHHAASATLYCGAWSENSLSSPGLVFRHVLPPAGGGVGGNNNANNGNSGSDFQTSSTYASLTAYHAAAAAAGCSTKGKY</sequence>
<keyword evidence="2" id="KW-1185">Reference proteome</keyword>
<reference evidence="1" key="1">
    <citation type="journal article" date="2020" name="bioRxiv">
        <title>Comparative genomics of Chlamydomonas.</title>
        <authorList>
            <person name="Craig R.J."/>
            <person name="Hasan A.R."/>
            <person name="Ness R.W."/>
            <person name="Keightley P.D."/>
        </authorList>
    </citation>
    <scope>NUCLEOTIDE SEQUENCE</scope>
    <source>
        <strain evidence="1">SAG 7.73</strain>
    </source>
</reference>
<dbReference type="EMBL" id="JAEHOC010000025">
    <property type="protein sequence ID" value="KAG2431084.1"/>
    <property type="molecule type" value="Genomic_DNA"/>
</dbReference>
<accession>A0A835VZ82</accession>
<proteinExistence type="predicted"/>
<comment type="caution">
    <text evidence="1">The sequence shown here is derived from an EMBL/GenBank/DDBJ whole genome shotgun (WGS) entry which is preliminary data.</text>
</comment>
<evidence type="ECO:0000313" key="1">
    <source>
        <dbReference type="EMBL" id="KAG2431084.1"/>
    </source>
</evidence>
<protein>
    <submittedName>
        <fullName evidence="1">Uncharacterized protein</fullName>
    </submittedName>
</protein>